<sequence>YVLSAEILSLSTSQINEDPEINSGSSIRALYTRNSNSIQFADLLYGKTTSLGGRLQSHGYDAVPSHMHKHPLKDEKYFRGGHCAQKYGSLYAEHVIDAIQIELPRILRVGNKEKRSNFILALSESIAWFLR</sequence>
<comment type="caution">
    <text evidence="1">The sequence shown here is derived from an EMBL/GenBank/DDBJ whole genome shotgun (WGS) entry which is preliminary data.</text>
</comment>
<protein>
    <submittedName>
        <fullName evidence="1">37740_t:CDS:1</fullName>
    </submittedName>
</protein>
<dbReference type="EMBL" id="CAJVQB010148708">
    <property type="protein sequence ID" value="CAG8855374.1"/>
    <property type="molecule type" value="Genomic_DNA"/>
</dbReference>
<reference evidence="1 2" key="1">
    <citation type="submission" date="2021-06" db="EMBL/GenBank/DDBJ databases">
        <authorList>
            <person name="Kallberg Y."/>
            <person name="Tangrot J."/>
            <person name="Rosling A."/>
        </authorList>
    </citation>
    <scope>NUCLEOTIDE SEQUENCE [LARGE SCALE GENOMIC DNA]</scope>
    <source>
        <strain evidence="1 2">120-4 pot B 10/14</strain>
    </source>
</reference>
<organism evidence="1 2">
    <name type="scientific">Gigaspora margarita</name>
    <dbReference type="NCBI Taxonomy" id="4874"/>
    <lineage>
        <taxon>Eukaryota</taxon>
        <taxon>Fungi</taxon>
        <taxon>Fungi incertae sedis</taxon>
        <taxon>Mucoromycota</taxon>
        <taxon>Glomeromycotina</taxon>
        <taxon>Glomeromycetes</taxon>
        <taxon>Diversisporales</taxon>
        <taxon>Gigasporaceae</taxon>
        <taxon>Gigaspora</taxon>
    </lineage>
</organism>
<keyword evidence="2" id="KW-1185">Reference proteome</keyword>
<feature type="non-terminal residue" evidence="1">
    <location>
        <position position="131"/>
    </location>
</feature>
<name>A0ABN7XN64_GIGMA</name>
<proteinExistence type="predicted"/>
<gene>
    <name evidence="1" type="ORF">GMARGA_LOCUS44195</name>
</gene>
<evidence type="ECO:0000313" key="2">
    <source>
        <dbReference type="Proteomes" id="UP000789901"/>
    </source>
</evidence>
<feature type="non-terminal residue" evidence="1">
    <location>
        <position position="1"/>
    </location>
</feature>
<accession>A0ABN7XN64</accession>
<evidence type="ECO:0000313" key="1">
    <source>
        <dbReference type="EMBL" id="CAG8855374.1"/>
    </source>
</evidence>
<dbReference type="Proteomes" id="UP000789901">
    <property type="component" value="Unassembled WGS sequence"/>
</dbReference>